<dbReference type="Gene3D" id="3.90.550.10">
    <property type="entry name" value="Spore Coat Polysaccharide Biosynthesis Protein SpsA, Chain A"/>
    <property type="match status" value="1"/>
</dbReference>
<evidence type="ECO:0000313" key="4">
    <source>
        <dbReference type="Proteomes" id="UP000022082"/>
    </source>
</evidence>
<keyword evidence="3" id="KW-0808">Transferase</keyword>
<dbReference type="GO" id="GO:0016740">
    <property type="term" value="F:transferase activity"/>
    <property type="evidence" value="ECO:0007669"/>
    <property type="project" value="UniProtKB-KW"/>
</dbReference>
<reference evidence="3 4" key="1">
    <citation type="submission" date="2014-02" db="EMBL/GenBank/DDBJ databases">
        <authorList>
            <person name="Sears C."/>
            <person name="Carroll K."/>
            <person name="Sack B.R."/>
            <person name="Qadri F."/>
            <person name="Myers L.L."/>
            <person name="Chung G.-T."/>
            <person name="Escheverria P."/>
            <person name="Fraser C.M."/>
            <person name="Sadzewicz L."/>
            <person name="Shefchek K.A."/>
            <person name="Tallon L."/>
            <person name="Das S.P."/>
            <person name="Daugherty S."/>
            <person name="Mongodin E.F."/>
        </authorList>
    </citation>
    <scope>NUCLEOTIDE SEQUENCE [LARGE SCALE GENOMIC DNA]</scope>
    <source>
        <strain evidence="3 4">S36L11</strain>
    </source>
</reference>
<accession>A0A015YW15</accession>
<proteinExistence type="predicted"/>
<dbReference type="SUPFAM" id="SSF53448">
    <property type="entry name" value="Nucleotide-diphospho-sugar transferases"/>
    <property type="match status" value="1"/>
</dbReference>
<organism evidence="3 4">
    <name type="scientific">Bacteroides fragilis str. S36L11</name>
    <dbReference type="NCBI Taxonomy" id="1339327"/>
    <lineage>
        <taxon>Bacteria</taxon>
        <taxon>Pseudomonadati</taxon>
        <taxon>Bacteroidota</taxon>
        <taxon>Bacteroidia</taxon>
        <taxon>Bacteroidales</taxon>
        <taxon>Bacteroidaceae</taxon>
        <taxon>Bacteroides</taxon>
    </lineage>
</organism>
<dbReference type="RefSeq" id="WP_032557400.1">
    <property type="nucleotide sequence ID" value="NZ_JGDJ01000263.1"/>
</dbReference>
<dbReference type="InterPro" id="IPR005835">
    <property type="entry name" value="NTP_transferase_dom"/>
</dbReference>
<dbReference type="Proteomes" id="UP000022082">
    <property type="component" value="Unassembled WGS sequence"/>
</dbReference>
<dbReference type="Gene3D" id="3.10.580.10">
    <property type="entry name" value="CBS-domain"/>
    <property type="match status" value="1"/>
</dbReference>
<dbReference type="PANTHER" id="PTHR22572">
    <property type="entry name" value="SUGAR-1-PHOSPHATE GUANYL TRANSFERASE"/>
    <property type="match status" value="1"/>
</dbReference>
<dbReference type="InterPro" id="IPR046342">
    <property type="entry name" value="CBS_dom_sf"/>
</dbReference>
<sequence length="345" mass="39498">MSDYSKYLIPHTATIREALVALNDLSHDVLVLFVMNEFDQMVGTLTDGDIRRYLIGGGEIKDCVCGAMTRSFLFMTEDSPFSTIKEYKDRGISLVPCLDGKKRILKVINLKKRKSILPIDAVLMAGGKGERLRPLTETIPKPLLHVGDKAIIDYNVDRLISYGVEHISVTVNYLGEQLEDHFKEPCDGIQVKCVREPQYLGTIGSIKFINSFRHDTVLVMNSDLFTNIDYEDFYLHFKEHNADMSVAAVPYSISVPYGIFELDGRNIKGIREKPTYNYYANAGIYLIRKEHLDKIPSDTFFNATDFIEMLIYKKMQVVRFPITGYWIDIGKHEDYKKAKELVKHL</sequence>
<protein>
    <submittedName>
        <fullName evidence="3">MobA-like NTP transferase domain protein</fullName>
    </submittedName>
</protein>
<dbReference type="Pfam" id="PF00571">
    <property type="entry name" value="CBS"/>
    <property type="match status" value="1"/>
</dbReference>
<dbReference type="PATRIC" id="fig|1339327.3.peg.4403"/>
<dbReference type="Pfam" id="PF00483">
    <property type="entry name" value="NTP_transferase"/>
    <property type="match status" value="1"/>
</dbReference>
<dbReference type="EMBL" id="JGDJ01000263">
    <property type="protein sequence ID" value="EXZ26954.1"/>
    <property type="molecule type" value="Genomic_DNA"/>
</dbReference>
<comment type="caution">
    <text evidence="3">The sequence shown here is derived from an EMBL/GenBank/DDBJ whole genome shotgun (WGS) entry which is preliminary data.</text>
</comment>
<gene>
    <name evidence="3" type="ORF">M136_3874</name>
</gene>
<feature type="domain" description="CBS" evidence="2">
    <location>
        <begin position="1"/>
        <end position="60"/>
    </location>
</feature>
<evidence type="ECO:0000256" key="1">
    <source>
        <dbReference type="PROSITE-ProRule" id="PRU00703"/>
    </source>
</evidence>
<dbReference type="InterPro" id="IPR000644">
    <property type="entry name" value="CBS_dom"/>
</dbReference>
<dbReference type="SUPFAM" id="SSF54631">
    <property type="entry name" value="CBS-domain pair"/>
    <property type="match status" value="1"/>
</dbReference>
<dbReference type="PROSITE" id="PS51371">
    <property type="entry name" value="CBS"/>
    <property type="match status" value="1"/>
</dbReference>
<name>A0A015YW15_BACFG</name>
<dbReference type="InterPro" id="IPR050486">
    <property type="entry name" value="Mannose-1P_guanyltransferase"/>
</dbReference>
<dbReference type="InterPro" id="IPR029044">
    <property type="entry name" value="Nucleotide-diphossugar_trans"/>
</dbReference>
<evidence type="ECO:0000259" key="2">
    <source>
        <dbReference type="PROSITE" id="PS51371"/>
    </source>
</evidence>
<keyword evidence="1" id="KW-0129">CBS domain</keyword>
<evidence type="ECO:0000313" key="3">
    <source>
        <dbReference type="EMBL" id="EXZ26954.1"/>
    </source>
</evidence>
<dbReference type="CDD" id="cd06426">
    <property type="entry name" value="NTP_transferase_like_2"/>
    <property type="match status" value="1"/>
</dbReference>
<dbReference type="AlphaFoldDB" id="A0A015YW15"/>